<name>A0ABV3DWS0_9ACTN</name>
<dbReference type="InterPro" id="IPR036390">
    <property type="entry name" value="WH_DNA-bd_sf"/>
</dbReference>
<evidence type="ECO:0000259" key="2">
    <source>
        <dbReference type="Pfam" id="PF13545"/>
    </source>
</evidence>
<dbReference type="InterPro" id="IPR012318">
    <property type="entry name" value="HTH_CRP"/>
</dbReference>
<evidence type="ECO:0000256" key="1">
    <source>
        <dbReference type="SAM" id="MobiDB-lite"/>
    </source>
</evidence>
<dbReference type="Pfam" id="PF13545">
    <property type="entry name" value="HTH_Crp_2"/>
    <property type="match status" value="1"/>
</dbReference>
<evidence type="ECO:0000313" key="4">
    <source>
        <dbReference type="Proteomes" id="UP001551482"/>
    </source>
</evidence>
<dbReference type="Proteomes" id="UP001551482">
    <property type="component" value="Unassembled WGS sequence"/>
</dbReference>
<organism evidence="3 4">
    <name type="scientific">Streptodolium elevatio</name>
    <dbReference type="NCBI Taxonomy" id="3157996"/>
    <lineage>
        <taxon>Bacteria</taxon>
        <taxon>Bacillati</taxon>
        <taxon>Actinomycetota</taxon>
        <taxon>Actinomycetes</taxon>
        <taxon>Kitasatosporales</taxon>
        <taxon>Streptomycetaceae</taxon>
        <taxon>Streptodolium</taxon>
    </lineage>
</organism>
<dbReference type="EMBL" id="JBEZFP010000266">
    <property type="protein sequence ID" value="MEU8140204.1"/>
    <property type="molecule type" value="Genomic_DNA"/>
</dbReference>
<proteinExistence type="predicted"/>
<sequence>MNPGSPDGSAAPQLPTSSPGRRRRPKPPPTAYNRVPGSTIELPAGHGAQVFPLPTSNGFVGEAFSMDSLEFMRWAALRYDGDRFVLVVLLTLMGSQEPGGQIQATHGDVAQHLGYSRPHISRAFHVLEGDGALRRVRRGLYQLNPAASLRGGLRAPEKGKTSRQGKAERVEQLDLLRSALEDPAVPEAFRALAMPGARLEARTVKSVGEGKQA</sequence>
<evidence type="ECO:0000313" key="3">
    <source>
        <dbReference type="EMBL" id="MEU8140204.1"/>
    </source>
</evidence>
<protein>
    <submittedName>
        <fullName evidence="3">Helix-turn-helix domain-containing protein</fullName>
    </submittedName>
</protein>
<accession>A0ABV3DWS0</accession>
<feature type="region of interest" description="Disordered" evidence="1">
    <location>
        <begin position="1"/>
        <end position="35"/>
    </location>
</feature>
<dbReference type="InterPro" id="IPR036388">
    <property type="entry name" value="WH-like_DNA-bd_sf"/>
</dbReference>
<feature type="domain" description="HTH crp-type" evidence="2">
    <location>
        <begin position="89"/>
        <end position="146"/>
    </location>
</feature>
<keyword evidence="4" id="KW-1185">Reference proteome</keyword>
<dbReference type="Gene3D" id="1.10.10.10">
    <property type="entry name" value="Winged helix-like DNA-binding domain superfamily/Winged helix DNA-binding domain"/>
    <property type="match status" value="1"/>
</dbReference>
<comment type="caution">
    <text evidence="3">The sequence shown here is derived from an EMBL/GenBank/DDBJ whole genome shotgun (WGS) entry which is preliminary data.</text>
</comment>
<dbReference type="RefSeq" id="WP_358365149.1">
    <property type="nucleotide sequence ID" value="NZ_JBEZFP010000266.1"/>
</dbReference>
<gene>
    <name evidence="3" type="ORF">AB0C36_42820</name>
</gene>
<reference evidence="3 4" key="1">
    <citation type="submission" date="2024-06" db="EMBL/GenBank/DDBJ databases">
        <title>The Natural Products Discovery Center: Release of the First 8490 Sequenced Strains for Exploring Actinobacteria Biosynthetic Diversity.</title>
        <authorList>
            <person name="Kalkreuter E."/>
            <person name="Kautsar S.A."/>
            <person name="Yang D."/>
            <person name="Bader C.D."/>
            <person name="Teijaro C.N."/>
            <person name="Fluegel L."/>
            <person name="Davis C.M."/>
            <person name="Simpson J.R."/>
            <person name="Lauterbach L."/>
            <person name="Steele A.D."/>
            <person name="Gui C."/>
            <person name="Meng S."/>
            <person name="Li G."/>
            <person name="Viehrig K."/>
            <person name="Ye F."/>
            <person name="Su P."/>
            <person name="Kiefer A.F."/>
            <person name="Nichols A."/>
            <person name="Cepeda A.J."/>
            <person name="Yan W."/>
            <person name="Fan B."/>
            <person name="Jiang Y."/>
            <person name="Adhikari A."/>
            <person name="Zheng C.-J."/>
            <person name="Schuster L."/>
            <person name="Cowan T.M."/>
            <person name="Smanski M.J."/>
            <person name="Chevrette M.G."/>
            <person name="De Carvalho L.P.S."/>
            <person name="Shen B."/>
        </authorList>
    </citation>
    <scope>NUCLEOTIDE SEQUENCE [LARGE SCALE GENOMIC DNA]</scope>
    <source>
        <strain evidence="3 4">NPDC048946</strain>
    </source>
</reference>
<dbReference type="SUPFAM" id="SSF46785">
    <property type="entry name" value="Winged helix' DNA-binding domain"/>
    <property type="match status" value="1"/>
</dbReference>